<dbReference type="Proteomes" id="UP001368500">
    <property type="component" value="Unassembled WGS sequence"/>
</dbReference>
<evidence type="ECO:0000256" key="8">
    <source>
        <dbReference type="ARBA" id="ARBA00022842"/>
    </source>
</evidence>
<gene>
    <name evidence="12" type="ORF">AACH11_11740</name>
</gene>
<evidence type="ECO:0000256" key="5">
    <source>
        <dbReference type="ARBA" id="ARBA00022679"/>
    </source>
</evidence>
<dbReference type="SUPFAM" id="SSF143631">
    <property type="entry name" value="ApbE-like"/>
    <property type="match status" value="1"/>
</dbReference>
<evidence type="ECO:0000313" key="12">
    <source>
        <dbReference type="EMBL" id="MEK8026634.1"/>
    </source>
</evidence>
<dbReference type="Pfam" id="PF02424">
    <property type="entry name" value="ApbE"/>
    <property type="match status" value="1"/>
</dbReference>
<comment type="catalytic activity">
    <reaction evidence="10">
        <text>L-threonyl-[protein] + FAD = FMN-L-threonyl-[protein] + AMP + H(+)</text>
        <dbReference type="Rhea" id="RHEA:36847"/>
        <dbReference type="Rhea" id="RHEA-COMP:11060"/>
        <dbReference type="Rhea" id="RHEA-COMP:11061"/>
        <dbReference type="ChEBI" id="CHEBI:15378"/>
        <dbReference type="ChEBI" id="CHEBI:30013"/>
        <dbReference type="ChEBI" id="CHEBI:57692"/>
        <dbReference type="ChEBI" id="CHEBI:74257"/>
        <dbReference type="ChEBI" id="CHEBI:456215"/>
        <dbReference type="EC" id="2.7.1.180"/>
    </reaction>
</comment>
<keyword evidence="8" id="KW-0460">Magnesium</keyword>
<keyword evidence="6" id="KW-0479">Metal-binding</keyword>
<keyword evidence="4" id="KW-0285">Flavoprotein</keyword>
<evidence type="ECO:0000313" key="13">
    <source>
        <dbReference type="Proteomes" id="UP001368500"/>
    </source>
</evidence>
<dbReference type="EMBL" id="JBBUTF010000009">
    <property type="protein sequence ID" value="MEK8026634.1"/>
    <property type="molecule type" value="Genomic_DNA"/>
</dbReference>
<sequence length="324" mass="34728">MSLHHHHFQAMTTDCRLQFGDTDAATAAQLARRIEARTAALVRRYNLHDPASWLNRCVNRRSGRQVELDDESAQLLRAARAAAERSLGAFDITLATAREGLARADSLDEARAHLAASAPAMGLAAWRLSGRQLHLPDARTRLDLGGVVKEHAVDEALRLCRQAGLRSALVNFGGDVAVLGRRPDGSRWIAAVSDPLQPAQPKFALDLEDQSLTTSAHYARQRRLADGHRLSHIAQAAQGRSRWISASVIARDTLTCGFYSTALLVRDDFTLPAGVHAVVVDADGRVHRLTPDAAAPAATLPAPSSTSAAPAQPIDAPRSAAPCA</sequence>
<keyword evidence="13" id="KW-1185">Reference proteome</keyword>
<dbReference type="GO" id="GO:0016740">
    <property type="term" value="F:transferase activity"/>
    <property type="evidence" value="ECO:0007669"/>
    <property type="project" value="UniProtKB-KW"/>
</dbReference>
<evidence type="ECO:0000256" key="3">
    <source>
        <dbReference type="ARBA" id="ARBA00016337"/>
    </source>
</evidence>
<dbReference type="InterPro" id="IPR003374">
    <property type="entry name" value="ApbE-like_sf"/>
</dbReference>
<feature type="compositionally biased region" description="Low complexity" evidence="11">
    <location>
        <begin position="296"/>
        <end position="311"/>
    </location>
</feature>
<evidence type="ECO:0000256" key="2">
    <source>
        <dbReference type="ARBA" id="ARBA00011955"/>
    </source>
</evidence>
<reference evidence="12 13" key="1">
    <citation type="submission" date="2024-04" db="EMBL/GenBank/DDBJ databases">
        <title>Novel species of the genus Ideonella isolated from streams.</title>
        <authorList>
            <person name="Lu H."/>
        </authorList>
    </citation>
    <scope>NUCLEOTIDE SEQUENCE [LARGE SCALE GENOMIC DNA]</scope>
    <source>
        <strain evidence="12 13">BYS139W</strain>
    </source>
</reference>
<evidence type="ECO:0000256" key="7">
    <source>
        <dbReference type="ARBA" id="ARBA00022827"/>
    </source>
</evidence>
<evidence type="ECO:0000256" key="10">
    <source>
        <dbReference type="ARBA" id="ARBA00048540"/>
    </source>
</evidence>
<dbReference type="Gene3D" id="3.10.520.10">
    <property type="entry name" value="ApbE-like domains"/>
    <property type="match status" value="1"/>
</dbReference>
<dbReference type="PANTHER" id="PTHR30040:SF2">
    <property type="entry name" value="FAD:PROTEIN FMN TRANSFERASE"/>
    <property type="match status" value="1"/>
</dbReference>
<organism evidence="12 13">
    <name type="scientific">Pseudaquabacterium rugosum</name>
    <dbReference type="NCBI Taxonomy" id="2984194"/>
    <lineage>
        <taxon>Bacteria</taxon>
        <taxon>Pseudomonadati</taxon>
        <taxon>Pseudomonadota</taxon>
        <taxon>Betaproteobacteria</taxon>
        <taxon>Burkholderiales</taxon>
        <taxon>Sphaerotilaceae</taxon>
        <taxon>Pseudaquabacterium</taxon>
    </lineage>
</organism>
<evidence type="ECO:0000256" key="1">
    <source>
        <dbReference type="ARBA" id="ARBA00001946"/>
    </source>
</evidence>
<proteinExistence type="predicted"/>
<dbReference type="EC" id="2.7.1.180" evidence="2"/>
<evidence type="ECO:0000256" key="4">
    <source>
        <dbReference type="ARBA" id="ARBA00022630"/>
    </source>
</evidence>
<dbReference type="PANTHER" id="PTHR30040">
    <property type="entry name" value="THIAMINE BIOSYNTHESIS LIPOPROTEIN APBE"/>
    <property type="match status" value="1"/>
</dbReference>
<accession>A0ABU9B9R0</accession>
<dbReference type="RefSeq" id="WP_341374419.1">
    <property type="nucleotide sequence ID" value="NZ_JBBUTF010000009.1"/>
</dbReference>
<keyword evidence="5 12" id="KW-0808">Transferase</keyword>
<protein>
    <recommendedName>
        <fullName evidence="3">FAD:protein FMN transferase</fullName>
        <ecNumber evidence="2">2.7.1.180</ecNumber>
    </recommendedName>
    <alternativeName>
        <fullName evidence="9">Flavin transferase</fullName>
    </alternativeName>
</protein>
<comment type="caution">
    <text evidence="12">The sequence shown here is derived from an EMBL/GenBank/DDBJ whole genome shotgun (WGS) entry which is preliminary data.</text>
</comment>
<evidence type="ECO:0000256" key="9">
    <source>
        <dbReference type="ARBA" id="ARBA00031306"/>
    </source>
</evidence>
<evidence type="ECO:0000256" key="6">
    <source>
        <dbReference type="ARBA" id="ARBA00022723"/>
    </source>
</evidence>
<evidence type="ECO:0000256" key="11">
    <source>
        <dbReference type="SAM" id="MobiDB-lite"/>
    </source>
</evidence>
<name>A0ABU9B9R0_9BURK</name>
<dbReference type="InterPro" id="IPR024932">
    <property type="entry name" value="ApbE"/>
</dbReference>
<comment type="cofactor">
    <cofactor evidence="1">
        <name>Mg(2+)</name>
        <dbReference type="ChEBI" id="CHEBI:18420"/>
    </cofactor>
</comment>
<feature type="region of interest" description="Disordered" evidence="11">
    <location>
        <begin position="296"/>
        <end position="324"/>
    </location>
</feature>
<keyword evidence="7" id="KW-0274">FAD</keyword>